<organism evidence="2 3">
    <name type="scientific">Drechslerella dactyloides</name>
    <name type="common">Nematode-trapping fungus</name>
    <name type="synonym">Arthrobotrys dactyloides</name>
    <dbReference type="NCBI Taxonomy" id="74499"/>
    <lineage>
        <taxon>Eukaryota</taxon>
        <taxon>Fungi</taxon>
        <taxon>Dikarya</taxon>
        <taxon>Ascomycota</taxon>
        <taxon>Pezizomycotina</taxon>
        <taxon>Orbiliomycetes</taxon>
        <taxon>Orbiliales</taxon>
        <taxon>Orbiliaceae</taxon>
        <taxon>Drechslerella</taxon>
    </lineage>
</organism>
<sequence>MFIDNAAVSTNATISADIQVAAVEYGVRPLGGKFMGGKFADPGGKFIQATAYSIGTPSTPDNNIATSKCTMQSQDWPPPALPAGRPPGHCGDLARHLAHPAKKSAAAAPLAAQTPLTPPQALDRQTDCAAASGWKRAQRRDEFSSGARAI</sequence>
<protein>
    <submittedName>
        <fullName evidence="2">Uncharacterized protein</fullName>
    </submittedName>
</protein>
<proteinExistence type="predicted"/>
<dbReference type="Proteomes" id="UP001221413">
    <property type="component" value="Unassembled WGS sequence"/>
</dbReference>
<gene>
    <name evidence="2" type="ORF">Dda_0330</name>
</gene>
<evidence type="ECO:0000313" key="3">
    <source>
        <dbReference type="Proteomes" id="UP001221413"/>
    </source>
</evidence>
<keyword evidence="3" id="KW-1185">Reference proteome</keyword>
<feature type="region of interest" description="Disordered" evidence="1">
    <location>
        <begin position="98"/>
        <end position="150"/>
    </location>
</feature>
<comment type="caution">
    <text evidence="2">The sequence shown here is derived from an EMBL/GenBank/DDBJ whole genome shotgun (WGS) entry which is preliminary data.</text>
</comment>
<evidence type="ECO:0000313" key="2">
    <source>
        <dbReference type="EMBL" id="KAJ6264187.1"/>
    </source>
</evidence>
<reference evidence="2" key="1">
    <citation type="submission" date="2023-01" db="EMBL/GenBank/DDBJ databases">
        <title>The chitinases involved in constricting ring structure development in the nematode-trapping fungus Drechslerella dactyloides.</title>
        <authorList>
            <person name="Wang R."/>
            <person name="Zhang L."/>
            <person name="Tang P."/>
            <person name="Li S."/>
            <person name="Liang L."/>
        </authorList>
    </citation>
    <scope>NUCLEOTIDE SEQUENCE</scope>
    <source>
        <strain evidence="2">YMF1.00031</strain>
    </source>
</reference>
<dbReference type="AlphaFoldDB" id="A0AAD6NMZ6"/>
<dbReference type="EMBL" id="JAQGDS010000001">
    <property type="protein sequence ID" value="KAJ6264187.1"/>
    <property type="molecule type" value="Genomic_DNA"/>
</dbReference>
<feature type="compositionally biased region" description="Low complexity" evidence="1">
    <location>
        <begin position="103"/>
        <end position="122"/>
    </location>
</feature>
<evidence type="ECO:0000256" key="1">
    <source>
        <dbReference type="SAM" id="MobiDB-lite"/>
    </source>
</evidence>
<accession>A0AAD6NMZ6</accession>
<name>A0AAD6NMZ6_DREDA</name>